<organism evidence="3 4">
    <name type="scientific">Ceratocystis pirilliformis</name>
    <dbReference type="NCBI Taxonomy" id="259994"/>
    <lineage>
        <taxon>Eukaryota</taxon>
        <taxon>Fungi</taxon>
        <taxon>Dikarya</taxon>
        <taxon>Ascomycota</taxon>
        <taxon>Pezizomycotina</taxon>
        <taxon>Sordariomycetes</taxon>
        <taxon>Hypocreomycetidae</taxon>
        <taxon>Microascales</taxon>
        <taxon>Ceratocystidaceae</taxon>
        <taxon>Ceratocystis</taxon>
    </lineage>
</organism>
<gene>
    <name evidence="3" type="ORF">Cpir12675_002956</name>
</gene>
<evidence type="ECO:0000313" key="4">
    <source>
        <dbReference type="Proteomes" id="UP001583280"/>
    </source>
</evidence>
<feature type="compositionally biased region" description="Polar residues" evidence="1">
    <location>
        <begin position="458"/>
        <end position="470"/>
    </location>
</feature>
<evidence type="ECO:0000256" key="1">
    <source>
        <dbReference type="SAM" id="MobiDB-lite"/>
    </source>
</evidence>
<feature type="compositionally biased region" description="Acidic residues" evidence="1">
    <location>
        <begin position="423"/>
        <end position="456"/>
    </location>
</feature>
<keyword evidence="2" id="KW-0732">Signal</keyword>
<sequence>MKFSLSLALSLCSVAQAGKLTEVGDLAQTGSPTEASDFVQAENLAQTSDLVQLDGPTLAGELTEADGLVQSDTPAPTGGLFETDSPFQADSLVQTDSPFQADSLVQTDSPAQGSKPAEDALFVQVTDVLNEHGYQVTYWGDSLLLFSPEYERGCEFVNAVAFYPSCKTAIIYIAKNDDEPEHKNKLSLTEVYNALSKRKGMEPNEMRMMIFEIEKEDTKTDWVIAKIRRGRKVDTWGEVRISPGDEEWNMILATEYYEKLLQVVIRPVQSIIIRTKDHTDWFNKVVHTNRIIFSFGPLESQTPVPGTATEVSDTNVYPKVYEEDEEAELLALIAEEDASDDEPEDESLDLVAEEDASDDQPQAESLDLVVEEDASDDESQAESLDLAVEEDASDDESQAESLDLVFEEDASDDESQAESLDLVVEEDASDDEPEDESLDLVVEEDASDDEPQDEMTYESASQILDAEQNI</sequence>
<dbReference type="Proteomes" id="UP001583280">
    <property type="component" value="Unassembled WGS sequence"/>
</dbReference>
<keyword evidence="4" id="KW-1185">Reference proteome</keyword>
<comment type="caution">
    <text evidence="3">The sequence shown here is derived from an EMBL/GenBank/DDBJ whole genome shotgun (WGS) entry which is preliminary data.</text>
</comment>
<evidence type="ECO:0000313" key="3">
    <source>
        <dbReference type="EMBL" id="KAL1896041.1"/>
    </source>
</evidence>
<reference evidence="3 4" key="1">
    <citation type="journal article" date="2024" name="IMA Fungus">
        <title>IMA Genome - F19 : A genome assembly and annotation guide to empower mycologists, including annotated draft genome sequences of Ceratocystis pirilliformis, Diaporthe australafricana, Fusarium ophioides, Paecilomyces lecythidis, and Sporothrix stenoceras.</title>
        <authorList>
            <person name="Aylward J."/>
            <person name="Wilson A.M."/>
            <person name="Visagie C.M."/>
            <person name="Spraker J."/>
            <person name="Barnes I."/>
            <person name="Buitendag C."/>
            <person name="Ceriani C."/>
            <person name="Del Mar Angel L."/>
            <person name="du Plessis D."/>
            <person name="Fuchs T."/>
            <person name="Gasser K."/>
            <person name="Kramer D."/>
            <person name="Li W."/>
            <person name="Munsamy K."/>
            <person name="Piso A."/>
            <person name="Price J.L."/>
            <person name="Sonnekus B."/>
            <person name="Thomas C."/>
            <person name="van der Nest A."/>
            <person name="van Dijk A."/>
            <person name="van Heerden A."/>
            <person name="van Vuuren N."/>
            <person name="Yilmaz N."/>
            <person name="Duong T.A."/>
            <person name="van der Merwe N.A."/>
            <person name="Wingfield M.J."/>
            <person name="Wingfield B.D."/>
        </authorList>
    </citation>
    <scope>NUCLEOTIDE SEQUENCE [LARGE SCALE GENOMIC DNA]</scope>
    <source>
        <strain evidence="3 4">CMW 12675</strain>
    </source>
</reference>
<proteinExistence type="predicted"/>
<accession>A0ABR3Z602</accession>
<feature type="compositionally biased region" description="Acidic residues" evidence="1">
    <location>
        <begin position="369"/>
        <end position="380"/>
    </location>
</feature>
<feature type="compositionally biased region" description="Acidic residues" evidence="1">
    <location>
        <begin position="335"/>
        <end position="358"/>
    </location>
</feature>
<feature type="chain" id="PRO_5046460605" evidence="2">
    <location>
        <begin position="18"/>
        <end position="470"/>
    </location>
</feature>
<feature type="region of interest" description="Disordered" evidence="1">
    <location>
        <begin position="335"/>
        <end position="470"/>
    </location>
</feature>
<name>A0ABR3Z602_9PEZI</name>
<feature type="compositionally biased region" description="Acidic residues" evidence="1">
    <location>
        <begin position="405"/>
        <end position="416"/>
    </location>
</feature>
<feature type="compositionally biased region" description="Acidic residues" evidence="1">
    <location>
        <begin position="387"/>
        <end position="398"/>
    </location>
</feature>
<evidence type="ECO:0000256" key="2">
    <source>
        <dbReference type="SAM" id="SignalP"/>
    </source>
</evidence>
<feature type="signal peptide" evidence="2">
    <location>
        <begin position="1"/>
        <end position="17"/>
    </location>
</feature>
<dbReference type="EMBL" id="JAWDJO010000063">
    <property type="protein sequence ID" value="KAL1896041.1"/>
    <property type="molecule type" value="Genomic_DNA"/>
</dbReference>
<protein>
    <submittedName>
        <fullName evidence="3">Uncharacterized protein</fullName>
    </submittedName>
</protein>